<dbReference type="AlphaFoldDB" id="A0A1I6M131"/>
<keyword evidence="3" id="KW-1185">Reference proteome</keyword>
<proteinExistence type="predicted"/>
<dbReference type="STRING" id="474950.SAMN05421771_1639"/>
<dbReference type="RefSeq" id="WP_141223847.1">
    <property type="nucleotide sequence ID" value="NZ_FOZL01000001.1"/>
</dbReference>
<gene>
    <name evidence="2" type="ORF">SAMN05421771_1639</name>
</gene>
<keyword evidence="1" id="KW-0472">Membrane</keyword>
<accession>A0A1I6M131</accession>
<dbReference type="Proteomes" id="UP000199024">
    <property type="component" value="Unassembled WGS sequence"/>
</dbReference>
<evidence type="ECO:0000256" key="1">
    <source>
        <dbReference type="SAM" id="Phobius"/>
    </source>
</evidence>
<organism evidence="2 3">
    <name type="scientific">Granulicella pectinivorans</name>
    <dbReference type="NCBI Taxonomy" id="474950"/>
    <lineage>
        <taxon>Bacteria</taxon>
        <taxon>Pseudomonadati</taxon>
        <taxon>Acidobacteriota</taxon>
        <taxon>Terriglobia</taxon>
        <taxon>Terriglobales</taxon>
        <taxon>Acidobacteriaceae</taxon>
        <taxon>Granulicella</taxon>
    </lineage>
</organism>
<keyword evidence="1" id="KW-0812">Transmembrane</keyword>
<evidence type="ECO:0000313" key="2">
    <source>
        <dbReference type="EMBL" id="SFS09410.1"/>
    </source>
</evidence>
<sequence length="421" mass="46430">MILKSAPLEAWRPVSSADCDAVRLELERVLASQQFCNSKRYPALLRFVVEKTLMGRAEELKERTLGIEVFQRPPDYDTNADTVVRYTAGEVRKRLSLYYHDHEPGDGVQISLPAGSYVPEFHRETPEEAAAEAVTAAPIVRVRTVISPSLAVEPVGPVREPALTRAGGQNRRIPWLLAAVMVVLLAIAGFGWRFVTHRSTPLDAFWAPMFQGHKEALLCSGANVFANNNYSGTETAGKDIDYPFVSIQIVSSVSRVSGIMERGGLTYKVQAASATPLTDMRDRPIVLFGAYNNVWSTRLLNPLRFHFSERPNFQIVDREHPEELLSRDRGSSSSYGNSDDYAIVARFRDTTTGSIVLVLAGLGRNGTEAATQFATSEESMRMLQQKIGGNKLANGNIEVVLKASVIGGRTGEPSIQNVYVW</sequence>
<dbReference type="OrthoDB" id="115074at2"/>
<feature type="transmembrane region" description="Helical" evidence="1">
    <location>
        <begin position="175"/>
        <end position="195"/>
    </location>
</feature>
<reference evidence="2 3" key="1">
    <citation type="submission" date="2016-10" db="EMBL/GenBank/DDBJ databases">
        <authorList>
            <person name="de Groot N.N."/>
        </authorList>
    </citation>
    <scope>NUCLEOTIDE SEQUENCE [LARGE SCALE GENOMIC DNA]</scope>
    <source>
        <strain evidence="2 3">DSM 21001</strain>
    </source>
</reference>
<keyword evidence="1" id="KW-1133">Transmembrane helix</keyword>
<dbReference type="EMBL" id="FOZL01000001">
    <property type="protein sequence ID" value="SFS09410.1"/>
    <property type="molecule type" value="Genomic_DNA"/>
</dbReference>
<evidence type="ECO:0000313" key="3">
    <source>
        <dbReference type="Proteomes" id="UP000199024"/>
    </source>
</evidence>
<protein>
    <submittedName>
        <fullName evidence="2">Uncharacterized protein</fullName>
    </submittedName>
</protein>
<name>A0A1I6M131_9BACT</name>